<dbReference type="SUPFAM" id="SSF57756">
    <property type="entry name" value="Retrovirus zinc finger-like domains"/>
    <property type="match status" value="1"/>
</dbReference>
<gene>
    <name evidence="2" type="ORF">C1645_738894</name>
</gene>
<dbReference type="InterPro" id="IPR036875">
    <property type="entry name" value="Znf_CCHC_sf"/>
</dbReference>
<evidence type="ECO:0000256" key="1">
    <source>
        <dbReference type="SAM" id="MobiDB-lite"/>
    </source>
</evidence>
<feature type="region of interest" description="Disordered" evidence="1">
    <location>
        <begin position="167"/>
        <end position="195"/>
    </location>
</feature>
<dbReference type="GO" id="GO:0003676">
    <property type="term" value="F:nucleic acid binding"/>
    <property type="evidence" value="ECO:0007669"/>
    <property type="project" value="InterPro"/>
</dbReference>
<reference evidence="2 3" key="1">
    <citation type="submission" date="2018-06" db="EMBL/GenBank/DDBJ databases">
        <title>Comparative genomics reveals the genomic features of Rhizophagus irregularis, R. cerebriforme, R. diaphanum and Gigaspora rosea, and their symbiotic lifestyle signature.</title>
        <authorList>
            <person name="Morin E."/>
            <person name="San Clemente H."/>
            <person name="Chen E.C.H."/>
            <person name="De La Providencia I."/>
            <person name="Hainaut M."/>
            <person name="Kuo A."/>
            <person name="Kohler A."/>
            <person name="Murat C."/>
            <person name="Tang N."/>
            <person name="Roy S."/>
            <person name="Loubradou J."/>
            <person name="Henrissat B."/>
            <person name="Grigoriev I.V."/>
            <person name="Corradi N."/>
            <person name="Roux C."/>
            <person name="Martin F.M."/>
        </authorList>
    </citation>
    <scope>NUCLEOTIDE SEQUENCE [LARGE SCALE GENOMIC DNA]</scope>
    <source>
        <strain evidence="2 3">DAOM 227022</strain>
    </source>
</reference>
<comment type="caution">
    <text evidence="2">The sequence shown here is derived from an EMBL/GenBank/DDBJ whole genome shotgun (WGS) entry which is preliminary data.</text>
</comment>
<keyword evidence="3" id="KW-1185">Reference proteome</keyword>
<evidence type="ECO:0000313" key="3">
    <source>
        <dbReference type="Proteomes" id="UP000265703"/>
    </source>
</evidence>
<dbReference type="AlphaFoldDB" id="A0A397T205"/>
<evidence type="ECO:0000313" key="2">
    <source>
        <dbReference type="EMBL" id="RIA89084.1"/>
    </source>
</evidence>
<dbReference type="EMBL" id="QKYT01000233">
    <property type="protein sequence ID" value="RIA89084.1"/>
    <property type="molecule type" value="Genomic_DNA"/>
</dbReference>
<name>A0A397T205_9GLOM</name>
<accession>A0A397T205</accession>
<evidence type="ECO:0008006" key="4">
    <source>
        <dbReference type="Google" id="ProtNLM"/>
    </source>
</evidence>
<proteinExistence type="predicted"/>
<dbReference type="GO" id="GO:0008270">
    <property type="term" value="F:zinc ion binding"/>
    <property type="evidence" value="ECO:0007669"/>
    <property type="project" value="InterPro"/>
</dbReference>
<organism evidence="2 3">
    <name type="scientific">Glomus cerebriforme</name>
    <dbReference type="NCBI Taxonomy" id="658196"/>
    <lineage>
        <taxon>Eukaryota</taxon>
        <taxon>Fungi</taxon>
        <taxon>Fungi incertae sedis</taxon>
        <taxon>Mucoromycota</taxon>
        <taxon>Glomeromycotina</taxon>
        <taxon>Glomeromycetes</taxon>
        <taxon>Glomerales</taxon>
        <taxon>Glomeraceae</taxon>
        <taxon>Glomus</taxon>
    </lineage>
</organism>
<sequence>MFNDDSDTETFTNEFLNNIPDDSEEEYPFEAIENSNNDLSTLTLILEVGMTFLTWKSAYDHINSNKVFFIRQGRCVKLENERRKQTILCNCEGTYNNEAKKNKSKPSKTYRTNCKWKVYNQDLYKEGHQEPQRFKGPLENSSHSNEVAGERNQNKCGLCNNVGHNRATCPSNPNRKKRRQEQFEPGSLWSPECTK</sequence>
<protein>
    <recommendedName>
        <fullName evidence="4">FAR1 domain-containing protein</fullName>
    </recommendedName>
</protein>
<dbReference type="STRING" id="658196.A0A397T205"/>
<dbReference type="Proteomes" id="UP000265703">
    <property type="component" value="Unassembled WGS sequence"/>
</dbReference>
<feature type="region of interest" description="Disordered" evidence="1">
    <location>
        <begin position="1"/>
        <end position="21"/>
    </location>
</feature>
<dbReference type="OrthoDB" id="2442412at2759"/>